<keyword evidence="2" id="KW-1133">Transmembrane helix</keyword>
<feature type="compositionally biased region" description="Low complexity" evidence="1">
    <location>
        <begin position="100"/>
        <end position="117"/>
    </location>
</feature>
<organism evidence="4 5">
    <name type="scientific">Piscinibacterium candidicorallinum</name>
    <dbReference type="NCBI Taxonomy" id="1793872"/>
    <lineage>
        <taxon>Bacteria</taxon>
        <taxon>Pseudomonadati</taxon>
        <taxon>Pseudomonadota</taxon>
        <taxon>Betaproteobacteria</taxon>
        <taxon>Burkholderiales</taxon>
        <taxon>Piscinibacterium</taxon>
    </lineage>
</organism>
<dbReference type="Gene3D" id="3.30.70.1070">
    <property type="entry name" value="Sporulation related repeat"/>
    <property type="match status" value="1"/>
</dbReference>
<feature type="compositionally biased region" description="Basic and acidic residues" evidence="1">
    <location>
        <begin position="118"/>
        <end position="130"/>
    </location>
</feature>
<dbReference type="EMBL" id="JBHRTI010000003">
    <property type="protein sequence ID" value="MFC3146416.1"/>
    <property type="molecule type" value="Genomic_DNA"/>
</dbReference>
<feature type="transmembrane region" description="Helical" evidence="2">
    <location>
        <begin position="37"/>
        <end position="55"/>
    </location>
</feature>
<feature type="compositionally biased region" description="Basic and acidic residues" evidence="1">
    <location>
        <begin position="157"/>
        <end position="189"/>
    </location>
</feature>
<keyword evidence="2" id="KW-0472">Membrane</keyword>
<dbReference type="InterPro" id="IPR007730">
    <property type="entry name" value="SPOR-like_dom"/>
</dbReference>
<sequence>MPLFKRSADASAAGSSAGNLPPADPAAALKQRARRRLIGAVVLALTAAVAVPLVLDTKPKPWADDVNIQIPPKTSSYTPPMQVDGAKAESKADTKADAGKPAASATEAAVAEAPAKTDAAKPDAAAHKAEPAPPKAEVAAPKAEATPAKGDSPAAKPAEKAAPKVEAKPEPKPEPKAESKPAAKAEPKANTKPAAGKIIVQAGAFQTEDKIKAVEAQVRKAGFVPYREAVETSKGEITRVRFAVANEDAAKKAIAKLSLEGLSPRIAN</sequence>
<gene>
    <name evidence="4" type="ORF">ACFOEN_02025</name>
</gene>
<feature type="compositionally biased region" description="Basic and acidic residues" evidence="1">
    <location>
        <begin position="86"/>
        <end position="98"/>
    </location>
</feature>
<dbReference type="InterPro" id="IPR052521">
    <property type="entry name" value="Cell_div_SPOR-domain"/>
</dbReference>
<dbReference type="PROSITE" id="PS51724">
    <property type="entry name" value="SPOR"/>
    <property type="match status" value="1"/>
</dbReference>
<accession>A0ABV7H1I0</accession>
<evidence type="ECO:0000256" key="2">
    <source>
        <dbReference type="SAM" id="Phobius"/>
    </source>
</evidence>
<evidence type="ECO:0000259" key="3">
    <source>
        <dbReference type="PROSITE" id="PS51724"/>
    </source>
</evidence>
<evidence type="ECO:0000313" key="5">
    <source>
        <dbReference type="Proteomes" id="UP001595556"/>
    </source>
</evidence>
<reference evidence="5" key="1">
    <citation type="journal article" date="2019" name="Int. J. Syst. Evol. Microbiol.">
        <title>The Global Catalogue of Microorganisms (GCM) 10K type strain sequencing project: providing services to taxonomists for standard genome sequencing and annotation.</title>
        <authorList>
            <consortium name="The Broad Institute Genomics Platform"/>
            <consortium name="The Broad Institute Genome Sequencing Center for Infectious Disease"/>
            <person name="Wu L."/>
            <person name="Ma J."/>
        </authorList>
    </citation>
    <scope>NUCLEOTIDE SEQUENCE [LARGE SCALE GENOMIC DNA]</scope>
    <source>
        <strain evidence="5">KCTC 52168</strain>
    </source>
</reference>
<keyword evidence="2" id="KW-0812">Transmembrane</keyword>
<evidence type="ECO:0000256" key="1">
    <source>
        <dbReference type="SAM" id="MobiDB-lite"/>
    </source>
</evidence>
<feature type="region of interest" description="Disordered" evidence="1">
    <location>
        <begin position="61"/>
        <end position="194"/>
    </location>
</feature>
<feature type="compositionally biased region" description="Low complexity" evidence="1">
    <location>
        <begin position="135"/>
        <end position="156"/>
    </location>
</feature>
<dbReference type="InterPro" id="IPR036680">
    <property type="entry name" value="SPOR-like_sf"/>
</dbReference>
<protein>
    <submittedName>
        <fullName evidence="4">SPOR domain-containing protein</fullName>
    </submittedName>
</protein>
<feature type="domain" description="SPOR" evidence="3">
    <location>
        <begin position="192"/>
        <end position="268"/>
    </location>
</feature>
<dbReference type="Pfam" id="PF05036">
    <property type="entry name" value="SPOR"/>
    <property type="match status" value="1"/>
</dbReference>
<feature type="region of interest" description="Disordered" evidence="1">
    <location>
        <begin position="1"/>
        <end position="23"/>
    </location>
</feature>
<dbReference type="PANTHER" id="PTHR38687:SF1">
    <property type="entry name" value="CELL DIVISION PROTEIN DEDD"/>
    <property type="match status" value="1"/>
</dbReference>
<dbReference type="RefSeq" id="WP_377300687.1">
    <property type="nucleotide sequence ID" value="NZ_CP180191.1"/>
</dbReference>
<comment type="caution">
    <text evidence="4">The sequence shown here is derived from an EMBL/GenBank/DDBJ whole genome shotgun (WGS) entry which is preliminary data.</text>
</comment>
<name>A0ABV7H1I0_9BURK</name>
<dbReference type="SUPFAM" id="SSF110997">
    <property type="entry name" value="Sporulation related repeat"/>
    <property type="match status" value="1"/>
</dbReference>
<keyword evidence="5" id="KW-1185">Reference proteome</keyword>
<evidence type="ECO:0000313" key="4">
    <source>
        <dbReference type="EMBL" id="MFC3146416.1"/>
    </source>
</evidence>
<proteinExistence type="predicted"/>
<dbReference type="Proteomes" id="UP001595556">
    <property type="component" value="Unassembled WGS sequence"/>
</dbReference>
<dbReference type="PANTHER" id="PTHR38687">
    <property type="entry name" value="CELL DIVISION PROTEIN DEDD-RELATED"/>
    <property type="match status" value="1"/>
</dbReference>
<feature type="compositionally biased region" description="Low complexity" evidence="1">
    <location>
        <begin position="9"/>
        <end position="18"/>
    </location>
</feature>